<dbReference type="SMART" id="SM00228">
    <property type="entry name" value="PDZ"/>
    <property type="match status" value="1"/>
</dbReference>
<dbReference type="CDD" id="cd07560">
    <property type="entry name" value="Peptidase_S41_CPP"/>
    <property type="match status" value="1"/>
</dbReference>
<evidence type="ECO:0000256" key="3">
    <source>
        <dbReference type="ARBA" id="ARBA00022801"/>
    </source>
</evidence>
<dbReference type="EMBL" id="JBBBDM010000007">
    <property type="protein sequence ID" value="MEI5688106.1"/>
    <property type="molecule type" value="Genomic_DNA"/>
</dbReference>
<dbReference type="Gene3D" id="3.30.750.44">
    <property type="match status" value="1"/>
</dbReference>
<dbReference type="InterPro" id="IPR041489">
    <property type="entry name" value="PDZ_6"/>
</dbReference>
<evidence type="ECO:0000256" key="1">
    <source>
        <dbReference type="ARBA" id="ARBA00009179"/>
    </source>
</evidence>
<feature type="region of interest" description="Disordered" evidence="6">
    <location>
        <begin position="436"/>
        <end position="457"/>
    </location>
</feature>
<evidence type="ECO:0000313" key="10">
    <source>
        <dbReference type="Proteomes" id="UP001367771"/>
    </source>
</evidence>
<dbReference type="PANTHER" id="PTHR32060">
    <property type="entry name" value="TAIL-SPECIFIC PROTEASE"/>
    <property type="match status" value="1"/>
</dbReference>
<name>A0ABU8H4Y5_9SPHN</name>
<evidence type="ECO:0000256" key="4">
    <source>
        <dbReference type="ARBA" id="ARBA00022825"/>
    </source>
</evidence>
<evidence type="ECO:0000256" key="7">
    <source>
        <dbReference type="SAM" id="SignalP"/>
    </source>
</evidence>
<feature type="compositionally biased region" description="Low complexity" evidence="6">
    <location>
        <begin position="443"/>
        <end position="457"/>
    </location>
</feature>
<dbReference type="PANTHER" id="PTHR32060:SF30">
    <property type="entry name" value="CARBOXY-TERMINAL PROCESSING PROTEASE CTPA"/>
    <property type="match status" value="1"/>
</dbReference>
<gene>
    <name evidence="9" type="ORF">V8201_13535</name>
</gene>
<keyword evidence="7" id="KW-0732">Signal</keyword>
<dbReference type="InterPro" id="IPR029045">
    <property type="entry name" value="ClpP/crotonase-like_dom_sf"/>
</dbReference>
<evidence type="ECO:0000256" key="2">
    <source>
        <dbReference type="ARBA" id="ARBA00022670"/>
    </source>
</evidence>
<evidence type="ECO:0000256" key="5">
    <source>
        <dbReference type="RuleBase" id="RU004404"/>
    </source>
</evidence>
<dbReference type="SMART" id="SM00245">
    <property type="entry name" value="TSPc"/>
    <property type="match status" value="1"/>
</dbReference>
<dbReference type="Gene3D" id="2.30.42.10">
    <property type="match status" value="1"/>
</dbReference>
<keyword evidence="4 5" id="KW-0720">Serine protease</keyword>
<sequence length="457" mass="49547">MARPLPLLTATALLGSLCLIPLATQAMAAVDTDTYREFDQFLDVFNRIKSDYVDKVDDQKLIKGAIQGMLASLDPHSSYVDALDYDNLRIQTEGNYGGLGLTVQMEDGAVKVVAPQEDTPAYRAGVKSGDYITHIDGKLIYGETLDEAVALMRGKPGSKVSLTLVRPGQDKPVEVTMNREVITQKPVKWEVRGDVGYVNINTFSESTGADTRAAIMAIDKSLGHRPLGYVVDLRDNGGGLLTQAIAVSDAFLDHGEIVSQRGREKTDIERYFAKPGDDAHGLPVVVLTNPGTASASEIVAGALQDHHRALVMGERSFGKGSVQTLLQLGPQTALRLTTARYYTPSGRSVQEGGIEPDIKVPQLSDPDFKSRPVFREADLRRHLINEVKADNKILEEDTKEDPRFAVTADQLKKQGIDDFQLYYALKTVARLGGPAQVAAATRPKLPVPAATPAAKAK</sequence>
<evidence type="ECO:0000256" key="6">
    <source>
        <dbReference type="SAM" id="MobiDB-lite"/>
    </source>
</evidence>
<dbReference type="NCBIfam" id="TIGR00225">
    <property type="entry name" value="prc"/>
    <property type="match status" value="1"/>
</dbReference>
<dbReference type="Pfam" id="PF22694">
    <property type="entry name" value="CtpB_N-like"/>
    <property type="match status" value="1"/>
</dbReference>
<feature type="domain" description="PDZ" evidence="8">
    <location>
        <begin position="87"/>
        <end position="153"/>
    </location>
</feature>
<evidence type="ECO:0000313" key="9">
    <source>
        <dbReference type="EMBL" id="MEI5688106.1"/>
    </source>
</evidence>
<dbReference type="InterPro" id="IPR036034">
    <property type="entry name" value="PDZ_sf"/>
</dbReference>
<feature type="signal peptide" evidence="7">
    <location>
        <begin position="1"/>
        <end position="28"/>
    </location>
</feature>
<dbReference type="InterPro" id="IPR005151">
    <property type="entry name" value="Tail-specific_protease"/>
</dbReference>
<dbReference type="SUPFAM" id="SSF50156">
    <property type="entry name" value="PDZ domain-like"/>
    <property type="match status" value="1"/>
</dbReference>
<keyword evidence="3 5" id="KW-0378">Hydrolase</keyword>
<organism evidence="9 10">
    <name type="scientific">Sphingomonas kyungheensis</name>
    <dbReference type="NCBI Taxonomy" id="1069987"/>
    <lineage>
        <taxon>Bacteria</taxon>
        <taxon>Pseudomonadati</taxon>
        <taxon>Pseudomonadota</taxon>
        <taxon>Alphaproteobacteria</taxon>
        <taxon>Sphingomonadales</taxon>
        <taxon>Sphingomonadaceae</taxon>
        <taxon>Sphingomonas</taxon>
    </lineage>
</organism>
<keyword evidence="10" id="KW-1185">Reference proteome</keyword>
<comment type="similarity">
    <text evidence="1 5">Belongs to the peptidase S41A family.</text>
</comment>
<reference evidence="9 10" key="1">
    <citation type="journal article" date="2013" name="Int. J. Syst. Evol. Microbiol.">
        <title>Sphingomonas kyungheensis sp. nov., a bacterium with ginsenoside-converting activity isolated from soil of a ginseng field.</title>
        <authorList>
            <person name="Son H.M."/>
            <person name="Yang J.E."/>
            <person name="Park Y."/>
            <person name="Han C.K."/>
            <person name="Kim S.G."/>
            <person name="Kook M."/>
            <person name="Yi T.H."/>
        </authorList>
    </citation>
    <scope>NUCLEOTIDE SEQUENCE [LARGE SCALE GENOMIC DNA]</scope>
    <source>
        <strain evidence="9 10">LMG 26582</strain>
    </source>
</reference>
<evidence type="ECO:0000259" key="8">
    <source>
        <dbReference type="PROSITE" id="PS50106"/>
    </source>
</evidence>
<protein>
    <submittedName>
        <fullName evidence="9">S41 family peptidase</fullName>
    </submittedName>
</protein>
<dbReference type="Gene3D" id="3.90.226.10">
    <property type="entry name" value="2-enoyl-CoA Hydratase, Chain A, domain 1"/>
    <property type="match status" value="1"/>
</dbReference>
<dbReference type="InterPro" id="IPR055210">
    <property type="entry name" value="CtpA/B_N"/>
</dbReference>
<dbReference type="InterPro" id="IPR004447">
    <property type="entry name" value="Peptidase_S41A"/>
</dbReference>
<dbReference type="InterPro" id="IPR001478">
    <property type="entry name" value="PDZ"/>
</dbReference>
<accession>A0ABU8H4Y5</accession>
<dbReference type="Proteomes" id="UP001367771">
    <property type="component" value="Unassembled WGS sequence"/>
</dbReference>
<keyword evidence="2 5" id="KW-0645">Protease</keyword>
<dbReference type="Pfam" id="PF17820">
    <property type="entry name" value="PDZ_6"/>
    <property type="match status" value="1"/>
</dbReference>
<dbReference type="PROSITE" id="PS50106">
    <property type="entry name" value="PDZ"/>
    <property type="match status" value="1"/>
</dbReference>
<dbReference type="Pfam" id="PF03572">
    <property type="entry name" value="Peptidase_S41"/>
    <property type="match status" value="1"/>
</dbReference>
<feature type="chain" id="PRO_5045766166" evidence="7">
    <location>
        <begin position="29"/>
        <end position="457"/>
    </location>
</feature>
<dbReference type="SUPFAM" id="SSF52096">
    <property type="entry name" value="ClpP/crotonase"/>
    <property type="match status" value="1"/>
</dbReference>
<proteinExistence type="inferred from homology"/>
<dbReference type="CDD" id="cd06782">
    <property type="entry name" value="cpPDZ_CPP-like"/>
    <property type="match status" value="1"/>
</dbReference>
<comment type="caution">
    <text evidence="9">The sequence shown here is derived from an EMBL/GenBank/DDBJ whole genome shotgun (WGS) entry which is preliminary data.</text>
</comment>
<dbReference type="RefSeq" id="WP_336545620.1">
    <property type="nucleotide sequence ID" value="NZ_JBBBDM010000007.1"/>
</dbReference>